<name>A0A8D8AL04_CULPI</name>
<keyword evidence="2" id="KW-0472">Membrane</keyword>
<evidence type="ECO:0000256" key="1">
    <source>
        <dbReference type="SAM" id="MobiDB-lite"/>
    </source>
</evidence>
<feature type="transmembrane region" description="Helical" evidence="2">
    <location>
        <begin position="140"/>
        <end position="163"/>
    </location>
</feature>
<feature type="transmembrane region" description="Helical" evidence="2">
    <location>
        <begin position="201"/>
        <end position="226"/>
    </location>
</feature>
<feature type="compositionally biased region" description="Acidic residues" evidence="1">
    <location>
        <begin position="98"/>
        <end position="113"/>
    </location>
</feature>
<evidence type="ECO:0000313" key="3">
    <source>
        <dbReference type="EMBL" id="CAG6456472.1"/>
    </source>
</evidence>
<feature type="transmembrane region" description="Helical" evidence="2">
    <location>
        <begin position="170"/>
        <end position="189"/>
    </location>
</feature>
<sequence>MVRDSYGERSPGATSCTSAATGASKGCGRCCSCCSLAGCSSTNSIVLDSDDESTAVPLTVLTGRVAANAAAASGCTSMASSSPAPVLLLIVTVRDDGDSEETVVGDDDDDEGEISTSVNSSSSSAPPPPPTAPVPLDDDAVSTAAAAVLVSLVGSILIFYLLVYRVCVSMSVLFSCPISTFFSLSFCSFTERTPPAFLPLMSNFGCAVYLFILLGRSVFFLDLLLLDQTDARLLFSTAREPTSSAVFCYPSGNSHQTINSSSEIHMQVYFFILLSHFSRWRCRLHFASPHTLPFLHYRLSLFCAPRTITAIA</sequence>
<dbReference type="EMBL" id="HBUE01031002">
    <property type="protein sequence ID" value="CAG6456472.1"/>
    <property type="molecule type" value="Transcribed_RNA"/>
</dbReference>
<protein>
    <submittedName>
        <fullName evidence="3">(northern house mosquito) hypothetical protein</fullName>
    </submittedName>
</protein>
<feature type="region of interest" description="Disordered" evidence="1">
    <location>
        <begin position="98"/>
        <end position="136"/>
    </location>
</feature>
<feature type="compositionally biased region" description="Low complexity" evidence="1">
    <location>
        <begin position="114"/>
        <end position="124"/>
    </location>
</feature>
<proteinExistence type="predicted"/>
<reference evidence="3" key="1">
    <citation type="submission" date="2021-05" db="EMBL/GenBank/DDBJ databases">
        <authorList>
            <person name="Alioto T."/>
            <person name="Alioto T."/>
            <person name="Gomez Garrido J."/>
        </authorList>
    </citation>
    <scope>NUCLEOTIDE SEQUENCE</scope>
</reference>
<accession>A0A8D8AL04</accession>
<evidence type="ECO:0000256" key="2">
    <source>
        <dbReference type="SAM" id="Phobius"/>
    </source>
</evidence>
<organism evidence="3">
    <name type="scientific">Culex pipiens</name>
    <name type="common">House mosquito</name>
    <dbReference type="NCBI Taxonomy" id="7175"/>
    <lineage>
        <taxon>Eukaryota</taxon>
        <taxon>Metazoa</taxon>
        <taxon>Ecdysozoa</taxon>
        <taxon>Arthropoda</taxon>
        <taxon>Hexapoda</taxon>
        <taxon>Insecta</taxon>
        <taxon>Pterygota</taxon>
        <taxon>Neoptera</taxon>
        <taxon>Endopterygota</taxon>
        <taxon>Diptera</taxon>
        <taxon>Nematocera</taxon>
        <taxon>Culicoidea</taxon>
        <taxon>Culicidae</taxon>
        <taxon>Culicinae</taxon>
        <taxon>Culicini</taxon>
        <taxon>Culex</taxon>
        <taxon>Culex</taxon>
    </lineage>
</organism>
<dbReference type="AlphaFoldDB" id="A0A8D8AL04"/>
<keyword evidence="2" id="KW-1133">Transmembrane helix</keyword>
<keyword evidence="2" id="KW-0812">Transmembrane</keyword>